<dbReference type="EMBL" id="SMBK01000001">
    <property type="protein sequence ID" value="TCU41528.1"/>
    <property type="molecule type" value="Genomic_DNA"/>
</dbReference>
<organism evidence="2 3">
    <name type="scientific">Rhizobium azibense</name>
    <dbReference type="NCBI Taxonomy" id="1136135"/>
    <lineage>
        <taxon>Bacteria</taxon>
        <taxon>Pseudomonadati</taxon>
        <taxon>Pseudomonadota</taxon>
        <taxon>Alphaproteobacteria</taxon>
        <taxon>Hyphomicrobiales</taxon>
        <taxon>Rhizobiaceae</taxon>
        <taxon>Rhizobium/Agrobacterium group</taxon>
        <taxon>Rhizobium</taxon>
    </lineage>
</organism>
<comment type="caution">
    <text evidence="2">The sequence shown here is derived from an EMBL/GenBank/DDBJ whole genome shotgun (WGS) entry which is preliminary data.</text>
</comment>
<proteinExistence type="predicted"/>
<evidence type="ECO:0000313" key="2">
    <source>
        <dbReference type="EMBL" id="TCU41528.1"/>
    </source>
</evidence>
<dbReference type="Proteomes" id="UP000295547">
    <property type="component" value="Unassembled WGS sequence"/>
</dbReference>
<protein>
    <submittedName>
        <fullName evidence="2">Uncharacterized protein</fullName>
    </submittedName>
</protein>
<dbReference type="InterPro" id="IPR028082">
    <property type="entry name" value="Peripla_BP_I"/>
</dbReference>
<evidence type="ECO:0000313" key="1">
    <source>
        <dbReference type="EMBL" id="TCU30459.1"/>
    </source>
</evidence>
<keyword evidence="4" id="KW-1185">Reference proteome</keyword>
<evidence type="ECO:0000313" key="3">
    <source>
        <dbReference type="Proteomes" id="UP000295507"/>
    </source>
</evidence>
<gene>
    <name evidence="2" type="ORF">EV129_101819</name>
    <name evidence="1" type="ORF">EV130_10130</name>
</gene>
<dbReference type="EMBL" id="SMBJ01000001">
    <property type="protein sequence ID" value="TCU30459.1"/>
    <property type="molecule type" value="Genomic_DNA"/>
</dbReference>
<reference evidence="3 4" key="1">
    <citation type="submission" date="2019-03" db="EMBL/GenBank/DDBJ databases">
        <title>Genomic Encyclopedia of Type Strains, Phase IV (KMG-V): Genome sequencing to study the core and pangenomes of soil and plant-associated prokaryotes.</title>
        <authorList>
            <person name="Whitman W."/>
        </authorList>
    </citation>
    <scope>NUCLEOTIDE SEQUENCE [LARGE SCALE GENOMIC DNA]</scope>
    <source>
        <strain evidence="1 4">Gr42</strain>
        <strain evidence="2 3">IE4868</strain>
    </source>
</reference>
<dbReference type="Gene3D" id="3.40.50.2300">
    <property type="match status" value="1"/>
</dbReference>
<dbReference type="AlphaFoldDB" id="A0A4R3RYU4"/>
<name>A0A4R3RYU4_9HYPH</name>
<accession>A0A4R3RYU4</accession>
<dbReference type="SUPFAM" id="SSF53822">
    <property type="entry name" value="Periplasmic binding protein-like I"/>
    <property type="match status" value="1"/>
</dbReference>
<evidence type="ECO:0000313" key="4">
    <source>
        <dbReference type="Proteomes" id="UP000295547"/>
    </source>
</evidence>
<dbReference type="Proteomes" id="UP000295507">
    <property type="component" value="Unassembled WGS sequence"/>
</dbReference>
<sequence>MEAVAVKPTIDMLTAHPDIKALYGMYDEAETGAAKVLQTRGHRQGRYRSRG</sequence>